<protein>
    <submittedName>
        <fullName evidence="1">Uncharacterized protein</fullName>
    </submittedName>
</protein>
<evidence type="ECO:0000313" key="2">
    <source>
        <dbReference type="Proteomes" id="UP000054560"/>
    </source>
</evidence>
<dbReference type="AlphaFoldDB" id="A0A0L0FX38"/>
<evidence type="ECO:0000313" key="1">
    <source>
        <dbReference type="EMBL" id="KNC81397.1"/>
    </source>
</evidence>
<reference evidence="1 2" key="1">
    <citation type="submission" date="2011-02" db="EMBL/GenBank/DDBJ databases">
        <title>The Genome Sequence of Sphaeroforma arctica JP610.</title>
        <authorList>
            <consortium name="The Broad Institute Genome Sequencing Platform"/>
            <person name="Russ C."/>
            <person name="Cuomo C."/>
            <person name="Young S.K."/>
            <person name="Zeng Q."/>
            <person name="Gargeya S."/>
            <person name="Alvarado L."/>
            <person name="Berlin A."/>
            <person name="Chapman S.B."/>
            <person name="Chen Z."/>
            <person name="Freedman E."/>
            <person name="Gellesch M."/>
            <person name="Goldberg J."/>
            <person name="Griggs A."/>
            <person name="Gujja S."/>
            <person name="Heilman E."/>
            <person name="Heiman D."/>
            <person name="Howarth C."/>
            <person name="Mehta T."/>
            <person name="Neiman D."/>
            <person name="Pearson M."/>
            <person name="Roberts A."/>
            <person name="Saif S."/>
            <person name="Shea T."/>
            <person name="Shenoy N."/>
            <person name="Sisk P."/>
            <person name="Stolte C."/>
            <person name="Sykes S."/>
            <person name="White J."/>
            <person name="Yandava C."/>
            <person name="Burger G."/>
            <person name="Gray M.W."/>
            <person name="Holland P.W.H."/>
            <person name="King N."/>
            <person name="Lang F.B.F."/>
            <person name="Roger A.J."/>
            <person name="Ruiz-Trillo I."/>
            <person name="Haas B."/>
            <person name="Nusbaum C."/>
            <person name="Birren B."/>
        </authorList>
    </citation>
    <scope>NUCLEOTIDE SEQUENCE [LARGE SCALE GENOMIC DNA]</scope>
    <source>
        <strain evidence="1 2">JP610</strain>
    </source>
</reference>
<dbReference type="RefSeq" id="XP_014155299.1">
    <property type="nucleotide sequence ID" value="XM_014299824.1"/>
</dbReference>
<organism evidence="1 2">
    <name type="scientific">Sphaeroforma arctica JP610</name>
    <dbReference type="NCBI Taxonomy" id="667725"/>
    <lineage>
        <taxon>Eukaryota</taxon>
        <taxon>Ichthyosporea</taxon>
        <taxon>Ichthyophonida</taxon>
        <taxon>Sphaeroforma</taxon>
    </lineage>
</organism>
<proteinExistence type="predicted"/>
<sequence length="156" mass="17890">MDTLRPYTTNGRIRFQIGKLYVVSKILATINEFRHEGVVLLVNNKLPGYKNICAFVESRILKNQMFKIKIVACIPAKNGYPVEIRDPKHPHYIGQRRFNTVIDLYPSLTRDPSMLLSLSNPVQDFTTISYDFSITGSKQERGGVLVHERVRARLPD</sequence>
<name>A0A0L0FX38_9EUKA</name>
<dbReference type="GeneID" id="25906788"/>
<dbReference type="EMBL" id="KQ242037">
    <property type="protein sequence ID" value="KNC81397.1"/>
    <property type="molecule type" value="Genomic_DNA"/>
</dbReference>
<accession>A0A0L0FX38</accession>
<gene>
    <name evidence="1" type="ORF">SARC_06284</name>
</gene>
<dbReference type="Proteomes" id="UP000054560">
    <property type="component" value="Unassembled WGS sequence"/>
</dbReference>
<keyword evidence="2" id="KW-1185">Reference proteome</keyword>